<feature type="transmembrane region" description="Helical" evidence="1">
    <location>
        <begin position="184"/>
        <end position="202"/>
    </location>
</feature>
<dbReference type="PANTHER" id="PTHR30199:SF0">
    <property type="entry name" value="INNER MEMBRANE PROTEIN YDCO"/>
    <property type="match status" value="1"/>
</dbReference>
<feature type="transmembrane region" description="Helical" evidence="1">
    <location>
        <begin position="130"/>
        <end position="149"/>
    </location>
</feature>
<dbReference type="EMBL" id="JAUSUG010000002">
    <property type="protein sequence ID" value="MDQ0253375.1"/>
    <property type="molecule type" value="Genomic_DNA"/>
</dbReference>
<organism evidence="2 3">
    <name type="scientific">Evansella vedderi</name>
    <dbReference type="NCBI Taxonomy" id="38282"/>
    <lineage>
        <taxon>Bacteria</taxon>
        <taxon>Bacillati</taxon>
        <taxon>Bacillota</taxon>
        <taxon>Bacilli</taxon>
        <taxon>Bacillales</taxon>
        <taxon>Bacillaceae</taxon>
        <taxon>Evansella</taxon>
    </lineage>
</organism>
<dbReference type="RefSeq" id="WP_307321937.1">
    <property type="nucleotide sequence ID" value="NZ_JAUSUG010000002.1"/>
</dbReference>
<dbReference type="PANTHER" id="PTHR30199">
    <property type="entry name" value="MFS FAMILY TRANSPORTER, PREDICTED SUBSTRATE BENZOATE"/>
    <property type="match status" value="1"/>
</dbReference>
<feature type="transmembrane region" description="Helical" evidence="1">
    <location>
        <begin position="55"/>
        <end position="75"/>
    </location>
</feature>
<name>A0ABT9ZT74_9BACI</name>
<keyword evidence="1" id="KW-1133">Transmembrane helix</keyword>
<feature type="transmembrane region" description="Helical" evidence="1">
    <location>
        <begin position="214"/>
        <end position="238"/>
    </location>
</feature>
<proteinExistence type="predicted"/>
<dbReference type="Pfam" id="PF03594">
    <property type="entry name" value="BenE"/>
    <property type="match status" value="1"/>
</dbReference>
<sequence length="415" mass="42767">MSNENSIMTGIRELPQHLNLKTISSGLLAGIFGITGPAVIIIGGASEAGLTQAQTISWIFSVYFFGALIGLFLSLKYRQPIIGAWSIPGAVLVAAALQNYSLAEAVGAYFIAGVIVFVLGISGVIGKIMYWLPAPIIMAMIAGAMIRFGTGMITSLQSATLVAGSAILAYLVSSRLTKKFPPILSALLVSVTIAAFMGLFQMGDMAPTFVGPQFFTPAFSVGAILSIAIPLAILVIGAENAQASGVLMSQGYKPPINSMTIWSGVGGMATAFFGGHNANIAGPMTAICASEESGKKLSGRYASVIVNFIVFGGFGLLAGIAVPFVIAMPGALVGTVAGLAMIGVLLSSLQAAFSKSRFQIGAFFSLIIAMSGISFFGISSPFWAIIGGVIVSLIIEGKDFEQSRTGGETTTKATA</sequence>
<feature type="transmembrane region" description="Helical" evidence="1">
    <location>
        <begin position="304"/>
        <end position="326"/>
    </location>
</feature>
<feature type="transmembrane region" description="Helical" evidence="1">
    <location>
        <begin position="362"/>
        <end position="395"/>
    </location>
</feature>
<dbReference type="NCBIfam" id="TIGR00843">
    <property type="entry name" value="benE"/>
    <property type="match status" value="1"/>
</dbReference>
<evidence type="ECO:0000313" key="2">
    <source>
        <dbReference type="EMBL" id="MDQ0253375.1"/>
    </source>
</evidence>
<feature type="transmembrane region" description="Helical" evidence="1">
    <location>
        <begin position="106"/>
        <end position="125"/>
    </location>
</feature>
<feature type="transmembrane region" description="Helical" evidence="1">
    <location>
        <begin position="82"/>
        <end position="100"/>
    </location>
</feature>
<gene>
    <name evidence="2" type="ORF">J2S74_000747</name>
</gene>
<evidence type="ECO:0000256" key="1">
    <source>
        <dbReference type="SAM" id="Phobius"/>
    </source>
</evidence>
<feature type="transmembrane region" description="Helical" evidence="1">
    <location>
        <begin position="155"/>
        <end position="172"/>
    </location>
</feature>
<dbReference type="Proteomes" id="UP001230005">
    <property type="component" value="Unassembled WGS sequence"/>
</dbReference>
<keyword evidence="3" id="KW-1185">Reference proteome</keyword>
<protein>
    <submittedName>
        <fullName evidence="2">Benzoate membrane transport protein</fullName>
    </submittedName>
</protein>
<dbReference type="InterPro" id="IPR004711">
    <property type="entry name" value="Benzoate_Transporter"/>
</dbReference>
<accession>A0ABT9ZT74</accession>
<reference evidence="2 3" key="1">
    <citation type="submission" date="2023-07" db="EMBL/GenBank/DDBJ databases">
        <title>Genomic Encyclopedia of Type Strains, Phase IV (KMG-IV): sequencing the most valuable type-strain genomes for metagenomic binning, comparative biology and taxonomic classification.</title>
        <authorList>
            <person name="Goeker M."/>
        </authorList>
    </citation>
    <scope>NUCLEOTIDE SEQUENCE [LARGE SCALE GENOMIC DNA]</scope>
    <source>
        <strain evidence="2 3">DSM 9768</strain>
    </source>
</reference>
<evidence type="ECO:0000313" key="3">
    <source>
        <dbReference type="Proteomes" id="UP001230005"/>
    </source>
</evidence>
<keyword evidence="1" id="KW-0472">Membrane</keyword>
<feature type="transmembrane region" description="Helical" evidence="1">
    <location>
        <begin position="332"/>
        <end position="353"/>
    </location>
</feature>
<feature type="transmembrane region" description="Helical" evidence="1">
    <location>
        <begin position="20"/>
        <end position="43"/>
    </location>
</feature>
<comment type="caution">
    <text evidence="2">The sequence shown here is derived from an EMBL/GenBank/DDBJ whole genome shotgun (WGS) entry which is preliminary data.</text>
</comment>
<keyword evidence="1" id="KW-0812">Transmembrane</keyword>